<evidence type="ECO:0000313" key="1">
    <source>
        <dbReference type="EMBL" id="CAF34089.1"/>
    </source>
</evidence>
<reference evidence="1 2" key="2">
    <citation type="journal article" date="2005" name="J. Bacteriol.">
        <title>The genome of S-PM2, a 'photosynthetic' T4-type bacteriophage that infects marine Synechococcus strains.</title>
        <authorList>
            <person name="Mann N.H."/>
            <person name="Clokie M.R."/>
            <person name="Millard A."/>
            <person name="Cook A."/>
            <person name="Wilson W.H."/>
            <person name="Wheatley P.J."/>
            <person name="Letarov A."/>
            <person name="Krisch H.M."/>
        </authorList>
    </citation>
    <scope>NUCLEOTIDE SEQUENCE</scope>
</reference>
<dbReference type="EMBL" id="AJ630128">
    <property type="protein sequence ID" value="CAF34089.1"/>
    <property type="molecule type" value="Genomic_DNA"/>
</dbReference>
<proteinExistence type="predicted"/>
<protein>
    <submittedName>
        <fullName evidence="1">Hypothetical-Protein belonging to T4-LIKE GC: 770</fullName>
    </submittedName>
</protein>
<dbReference type="GeneID" id="3260438"/>
<reference evidence="1 2" key="1">
    <citation type="journal article" date="2004" name="Proc. Natl. Acad. Sci. U.S.A.">
        <title>Genetic organization of the psbAD region in phages infecting marine Synechococcus strains.</title>
        <authorList>
            <person name="Millard A."/>
            <person name="Clokie M.R."/>
            <person name="Shub D.A."/>
            <person name="Mann N.H."/>
        </authorList>
    </citation>
    <scope>NUCLEOTIDE SEQUENCE [LARGE SCALE GENOMIC DNA]</scope>
</reference>
<gene>
    <name evidence="1" type="ORF">S-PM2p025</name>
</gene>
<keyword evidence="2" id="KW-1185">Reference proteome</keyword>
<dbReference type="RefSeq" id="YP_195059.1">
    <property type="nucleotide sequence ID" value="NC_006820.1"/>
</dbReference>
<sequence>MKIPMKAITITYTKTWSVVPESHMFEDWECPPDQEAFESLMVNELFDDIFHEMKGGTPMDYTDIRQFEDVVVNWESEDD</sequence>
<dbReference type="Proteomes" id="UP000000994">
    <property type="component" value="Segment"/>
</dbReference>
<dbReference type="KEGG" id="vg:3260438"/>
<name>Q5GQS9_BPSYP</name>
<accession>Q5GQS9</accession>
<organismHost>
    <name type="scientific">Synechococcus</name>
    <dbReference type="NCBI Taxonomy" id="1129"/>
</organismHost>
<organism evidence="1 2">
    <name type="scientific">Synechococcus phage S-PM2</name>
    <dbReference type="NCBI Taxonomy" id="238854"/>
    <lineage>
        <taxon>Viruses</taxon>
        <taxon>Duplodnaviria</taxon>
        <taxon>Heunggongvirae</taxon>
        <taxon>Uroviricota</taxon>
        <taxon>Caudoviricetes</taxon>
        <taxon>Pantevenvirales</taxon>
        <taxon>Kyanoviridae</taxon>
        <taxon>Nodensvirus</taxon>
        <taxon>Nodensvirus spm2</taxon>
    </lineage>
</organism>
<evidence type="ECO:0000313" key="2">
    <source>
        <dbReference type="Proteomes" id="UP000000994"/>
    </source>
</evidence>